<accession>A0A9P7KBZ6</accession>
<dbReference type="OrthoDB" id="73691at2759"/>
<sequence>MLALSSRCVVRRPSPSSILVLTAHARFLSTPTPTPRPSSSSSPPPNAHRTKPKLDLRPAPIKPHTVSATHVPTKPTVPLPHPSATAAPPSLKSVKEVAKRDIEDAEAHGILAPPPPGANWFKRTLHKALELLTKPIQKFYYRGVKLIFVRRKEINLILARVKAGGAPLTRFENRLIRTQKSDINKVVPFLFIALILEEVIPLIAIYAPFMLPSTCILPSQRDRIDEKRTEKAIAYAAEYRHIYTQLKHAESPKGHIPLDALKTTGSSTAVCAVLRLPTAGFDALRIRRIRNHLQFLARDDQLILQDSLLERLSPRGLEEALQERGL</sequence>
<dbReference type="InterPro" id="IPR044202">
    <property type="entry name" value="LETM1/MDM38-like"/>
</dbReference>
<reference evidence="3" key="2">
    <citation type="submission" date="2021-10" db="EMBL/GenBank/DDBJ databases">
        <title>Phylogenomics reveals ancestral predisposition of the termite-cultivated fungus Termitomyces towards a domesticated lifestyle.</title>
        <authorList>
            <person name="Auxier B."/>
            <person name="Grum-Grzhimaylo A."/>
            <person name="Cardenas M.E."/>
            <person name="Lodge J.D."/>
            <person name="Laessoe T."/>
            <person name="Pedersen O."/>
            <person name="Smith M.E."/>
            <person name="Kuyper T.W."/>
            <person name="Franco-Molano E.A."/>
            <person name="Baroni T.J."/>
            <person name="Aanen D.K."/>
        </authorList>
    </citation>
    <scope>NUCLEOTIDE SEQUENCE</scope>
    <source>
        <strain evidence="3">AP01</strain>
        <tissue evidence="3">Mycelium</tissue>
    </source>
</reference>
<proteinExistence type="predicted"/>
<feature type="transmembrane region" description="Helical" evidence="2">
    <location>
        <begin position="186"/>
        <end position="211"/>
    </location>
</feature>
<reference evidence="3" key="1">
    <citation type="submission" date="2020-07" db="EMBL/GenBank/DDBJ databases">
        <authorList>
            <person name="Nieuwenhuis M."/>
            <person name="Van De Peppel L.J.J."/>
        </authorList>
    </citation>
    <scope>NUCLEOTIDE SEQUENCE</scope>
    <source>
        <strain evidence="3">AP01</strain>
        <tissue evidence="3">Mycelium</tissue>
    </source>
</reference>
<evidence type="ECO:0000313" key="3">
    <source>
        <dbReference type="EMBL" id="KAG5646301.1"/>
    </source>
</evidence>
<dbReference type="AlphaFoldDB" id="A0A9P7KBZ6"/>
<dbReference type="EMBL" id="JABCKV010000023">
    <property type="protein sequence ID" value="KAG5646301.1"/>
    <property type="molecule type" value="Genomic_DNA"/>
</dbReference>
<feature type="region of interest" description="Disordered" evidence="1">
    <location>
        <begin position="29"/>
        <end position="92"/>
    </location>
</feature>
<dbReference type="Proteomes" id="UP000775547">
    <property type="component" value="Unassembled WGS sequence"/>
</dbReference>
<feature type="compositionally biased region" description="Pro residues" evidence="1">
    <location>
        <begin position="32"/>
        <end position="46"/>
    </location>
</feature>
<comment type="caution">
    <text evidence="3">The sequence shown here is derived from an EMBL/GenBank/DDBJ whole genome shotgun (WGS) entry which is preliminary data.</text>
</comment>
<keyword evidence="4" id="KW-1185">Reference proteome</keyword>
<protein>
    <recommendedName>
        <fullName evidence="5">Letm1 RBD domain-containing protein</fullName>
    </recommendedName>
</protein>
<dbReference type="GO" id="GO:0005743">
    <property type="term" value="C:mitochondrial inner membrane"/>
    <property type="evidence" value="ECO:0007669"/>
    <property type="project" value="InterPro"/>
</dbReference>
<keyword evidence="2" id="KW-0812">Transmembrane</keyword>
<keyword evidence="2" id="KW-1133">Transmembrane helix</keyword>
<dbReference type="PANTHER" id="PTHR14009">
    <property type="entry name" value="LEUCINE ZIPPER-EF-HAND CONTAINING TRANSMEMBRANE PROTEIN"/>
    <property type="match status" value="1"/>
</dbReference>
<dbReference type="PANTHER" id="PTHR14009:SF1">
    <property type="entry name" value="MITOCHONDRIAL PROTON_CALCIUM EXCHANGER PROTEIN"/>
    <property type="match status" value="1"/>
</dbReference>
<evidence type="ECO:0008006" key="5">
    <source>
        <dbReference type="Google" id="ProtNLM"/>
    </source>
</evidence>
<organism evidence="3 4">
    <name type="scientific">Asterophora parasitica</name>
    <dbReference type="NCBI Taxonomy" id="117018"/>
    <lineage>
        <taxon>Eukaryota</taxon>
        <taxon>Fungi</taxon>
        <taxon>Dikarya</taxon>
        <taxon>Basidiomycota</taxon>
        <taxon>Agaricomycotina</taxon>
        <taxon>Agaricomycetes</taxon>
        <taxon>Agaricomycetidae</taxon>
        <taxon>Agaricales</taxon>
        <taxon>Tricholomatineae</taxon>
        <taxon>Lyophyllaceae</taxon>
        <taxon>Asterophora</taxon>
    </lineage>
</organism>
<name>A0A9P7KBZ6_9AGAR</name>
<evidence type="ECO:0000256" key="2">
    <source>
        <dbReference type="SAM" id="Phobius"/>
    </source>
</evidence>
<dbReference type="GO" id="GO:0030003">
    <property type="term" value="P:intracellular monoatomic cation homeostasis"/>
    <property type="evidence" value="ECO:0007669"/>
    <property type="project" value="TreeGrafter"/>
</dbReference>
<keyword evidence="2" id="KW-0472">Membrane</keyword>
<evidence type="ECO:0000313" key="4">
    <source>
        <dbReference type="Proteomes" id="UP000775547"/>
    </source>
</evidence>
<gene>
    <name evidence="3" type="ORF">DXG03_003898</name>
</gene>
<evidence type="ECO:0000256" key="1">
    <source>
        <dbReference type="SAM" id="MobiDB-lite"/>
    </source>
</evidence>